<evidence type="ECO:0000313" key="2">
    <source>
        <dbReference type="Proteomes" id="UP000225954"/>
    </source>
</evidence>
<organism evidence="1 2">
    <name type="scientific">Pseudomonas phage POR1</name>
    <dbReference type="NCBI Taxonomy" id="1718594"/>
    <lineage>
        <taxon>Viruses</taxon>
        <taxon>Duplodnaviria</taxon>
        <taxon>Heunggongvirae</taxon>
        <taxon>Uroviricota</taxon>
        <taxon>Caudoviricetes</taxon>
        <taxon>Porunavirus</taxon>
        <taxon>Porunavirus POR1</taxon>
    </lineage>
</organism>
<keyword evidence="2" id="KW-1185">Reference proteome</keyword>
<gene>
    <name evidence="1" type="ORF">POR1_52</name>
</gene>
<dbReference type="EMBL" id="KT716399">
    <property type="protein sequence ID" value="ALH46257.1"/>
    <property type="molecule type" value="Genomic_DNA"/>
</dbReference>
<accession>A0A0N7GFC9</accession>
<sequence>MKSLIIAALMLLSVSAVAADNIYEGRGNIYKTPATLADLQSEATRLNTYTHGNSVAIKIHDGQIKDLQQTKVDRTEFVKDQQRQDAAQKDTAGKVDGLAARADSSDLALIRETSRNDSQDVRLNGHDQQLANQDAVNAAVASSLAGMYTDMGGLRSEVRKASREAKEAKAGAAVALAVAAQQFSTDRSAGFQTAVSAATIGGYQALAVGAGGAITDTVFLNAAVSKASNQTGAAVSLTKRW</sequence>
<reference evidence="1 2" key="1">
    <citation type="journal article" date="2016" name="Genome Announc.">
        <title>Genome Sequences of Pseudomonas oryzihabitans Phage POR1 and Pseudomonas aeruginosa Phage PAE1.</title>
        <authorList>
            <person name="Dyson Z.A."/>
            <person name="Seviour R.J."/>
            <person name="Tucci J."/>
            <person name="Petrovski S."/>
        </authorList>
    </citation>
    <scope>NUCLEOTIDE SEQUENCE [LARGE SCALE GENOMIC DNA]</scope>
</reference>
<dbReference type="Proteomes" id="UP000225954">
    <property type="component" value="Segment"/>
</dbReference>
<protein>
    <submittedName>
        <fullName evidence="1">Uncharacterized protein</fullName>
    </submittedName>
</protein>
<proteinExistence type="predicted"/>
<name>A0A0N7GFC9_9CAUD</name>
<evidence type="ECO:0000313" key="1">
    <source>
        <dbReference type="EMBL" id="ALH46257.1"/>
    </source>
</evidence>